<reference evidence="2 3" key="1">
    <citation type="submission" date="2020-01" db="EMBL/GenBank/DDBJ databases">
        <title>Vast differences in strain-level diversity in the gut microbiota of two closely related honey bee species.</title>
        <authorList>
            <person name="Ellegaard K.M."/>
            <person name="Suenami S."/>
            <person name="Miyazaki R."/>
            <person name="Engel P."/>
        </authorList>
    </citation>
    <scope>NUCLEOTIDE SEQUENCE [LARGE SCALE GENOMIC DNA]</scope>
    <source>
        <strain evidence="2 3">ESL0416</strain>
    </source>
</reference>
<dbReference type="EMBL" id="CP048268">
    <property type="protein sequence ID" value="QYN52387.1"/>
    <property type="molecule type" value="Genomic_DNA"/>
</dbReference>
<dbReference type="Pfam" id="PF01380">
    <property type="entry name" value="SIS"/>
    <property type="match status" value="1"/>
</dbReference>
<dbReference type="PROSITE" id="PS51464">
    <property type="entry name" value="SIS"/>
    <property type="match status" value="1"/>
</dbReference>
<keyword evidence="3" id="KW-1185">Reference proteome</keyword>
<evidence type="ECO:0000313" key="3">
    <source>
        <dbReference type="Proteomes" id="UP000826550"/>
    </source>
</evidence>
<dbReference type="InterPro" id="IPR001347">
    <property type="entry name" value="SIS_dom"/>
</dbReference>
<feature type="domain" description="SIS" evidence="1">
    <location>
        <begin position="25"/>
        <end position="186"/>
    </location>
</feature>
<protein>
    <submittedName>
        <fullName evidence="2">SIS domain-containing protein</fullName>
    </submittedName>
</protein>
<dbReference type="RefSeq" id="WP_220220828.1">
    <property type="nucleotide sequence ID" value="NZ_CP048268.1"/>
</dbReference>
<dbReference type="InterPro" id="IPR046348">
    <property type="entry name" value="SIS_dom_sf"/>
</dbReference>
<dbReference type="Proteomes" id="UP000826550">
    <property type="component" value="Chromosome"/>
</dbReference>
<dbReference type="SUPFAM" id="SSF53697">
    <property type="entry name" value="SIS domain"/>
    <property type="match status" value="1"/>
</dbReference>
<evidence type="ECO:0000313" key="2">
    <source>
        <dbReference type="EMBL" id="QYN52387.1"/>
    </source>
</evidence>
<dbReference type="Gene3D" id="3.40.50.10490">
    <property type="entry name" value="Glucose-6-phosphate isomerase like protein, domain 1"/>
    <property type="match status" value="2"/>
</dbReference>
<dbReference type="PANTHER" id="PTHR10937:SF14">
    <property type="entry name" value="FRUCTOSELYSINE 6-PHOSPHATE DEGLYCASE"/>
    <property type="match status" value="1"/>
</dbReference>
<sequence length="334" mass="38088">MYFDQTDFLNNYQAAVDELDHVDQILSELRQKKFKNIFFTGCGGSYTKFVDLRPMMFKKLPIPFMIAAPDELVKMYDAEVTEDSLIVAGTKTGETTELVAALEQIKKEKPQCTIISFIGDENSHLEKTRVVDYRIKSIDTDANLLELGWFISNFTQEASLSQLKMQKSQLAEMGAKVAAGIADLVPATLNHVNNTDITKMQMWVGSGTVWGEVCCFANYLLEEIQHIKAQAINSGEFFHGPFELIDNNQPVSVVVNSNANRKEDLRVVDFVTKFAKDPLIVDVKEFDLAEFDEDLRTYVEAYALNHYFDTMFKMYAVKTGKSAKTRRYYRLLDY</sequence>
<accession>A0ABX8W4I4</accession>
<organism evidence="2 3">
    <name type="scientific">Lactobacillus panisapium</name>
    <dbReference type="NCBI Taxonomy" id="2012495"/>
    <lineage>
        <taxon>Bacteria</taxon>
        <taxon>Bacillati</taxon>
        <taxon>Bacillota</taxon>
        <taxon>Bacilli</taxon>
        <taxon>Lactobacillales</taxon>
        <taxon>Lactobacillaceae</taxon>
        <taxon>Lactobacillus</taxon>
    </lineage>
</organism>
<dbReference type="PANTHER" id="PTHR10937">
    <property type="entry name" value="GLUCOSAMINE--FRUCTOSE-6-PHOSPHATE AMINOTRANSFERASE, ISOMERIZING"/>
    <property type="match status" value="1"/>
</dbReference>
<gene>
    <name evidence="2" type="ORF">GYM71_02790</name>
</gene>
<name>A0ABX8W4I4_9LACO</name>
<evidence type="ECO:0000259" key="1">
    <source>
        <dbReference type="PROSITE" id="PS51464"/>
    </source>
</evidence>
<proteinExistence type="predicted"/>